<feature type="binding site" evidence="4">
    <location>
        <position position="87"/>
    </location>
    <ligand>
        <name>a divalent metal cation</name>
        <dbReference type="ChEBI" id="CHEBI:60240"/>
        <label>1</label>
    </ligand>
</feature>
<feature type="binding site" evidence="4">
    <location>
        <position position="197"/>
    </location>
    <ligand>
        <name>a divalent metal cation</name>
        <dbReference type="ChEBI" id="CHEBI:60240"/>
        <label>1</label>
    </ligand>
</feature>
<dbReference type="KEGG" id="evi:Echvi_1349"/>
<gene>
    <name evidence="5" type="ordered locus">Echvi_1349</name>
</gene>
<feature type="binding site" evidence="4">
    <location>
        <position position="126"/>
    </location>
    <ligand>
        <name>a divalent metal cation</name>
        <dbReference type="ChEBI" id="CHEBI:60240"/>
        <label>2</label>
    </ligand>
</feature>
<accession>L0FX64</accession>
<proteinExistence type="inferred from homology"/>
<evidence type="ECO:0000256" key="4">
    <source>
        <dbReference type="PIRSR" id="PIRSR005902-1"/>
    </source>
</evidence>
<dbReference type="GO" id="GO:0046872">
    <property type="term" value="F:metal ion binding"/>
    <property type="evidence" value="ECO:0007669"/>
    <property type="project" value="UniProtKB-KW"/>
</dbReference>
<feature type="binding site" evidence="4">
    <location>
        <position position="8"/>
    </location>
    <ligand>
        <name>a divalent metal cation</name>
        <dbReference type="ChEBI" id="CHEBI:60240"/>
        <label>1</label>
    </ligand>
</feature>
<feature type="binding site" evidence="4">
    <location>
        <position position="149"/>
    </location>
    <ligand>
        <name>a divalent metal cation</name>
        <dbReference type="ChEBI" id="CHEBI:60240"/>
        <label>2</label>
    </ligand>
</feature>
<dbReference type="CDD" id="cd01310">
    <property type="entry name" value="TatD_DNAse"/>
    <property type="match status" value="1"/>
</dbReference>
<dbReference type="SUPFAM" id="SSF51556">
    <property type="entry name" value="Metallo-dependent hydrolases"/>
    <property type="match status" value="1"/>
</dbReference>
<name>L0FX64_ECHVK</name>
<dbReference type="PIRSF" id="PIRSF005902">
    <property type="entry name" value="DNase_TatD"/>
    <property type="match status" value="1"/>
</dbReference>
<keyword evidence="6" id="KW-1185">Reference proteome</keyword>
<reference evidence="6" key="1">
    <citation type="submission" date="2012-02" db="EMBL/GenBank/DDBJ databases">
        <title>The complete genome of Echinicola vietnamensis DSM 17526.</title>
        <authorList>
            <person name="Lucas S."/>
            <person name="Copeland A."/>
            <person name="Lapidus A."/>
            <person name="Glavina del Rio T."/>
            <person name="Dalin E."/>
            <person name="Tice H."/>
            <person name="Bruce D."/>
            <person name="Goodwin L."/>
            <person name="Pitluck S."/>
            <person name="Peters L."/>
            <person name="Ovchinnikova G."/>
            <person name="Teshima H."/>
            <person name="Kyrpides N."/>
            <person name="Mavromatis K."/>
            <person name="Ivanova N."/>
            <person name="Brettin T."/>
            <person name="Detter J.C."/>
            <person name="Han C."/>
            <person name="Larimer F."/>
            <person name="Land M."/>
            <person name="Hauser L."/>
            <person name="Markowitz V."/>
            <person name="Cheng J.-F."/>
            <person name="Hugenholtz P."/>
            <person name="Woyke T."/>
            <person name="Wu D."/>
            <person name="Brambilla E."/>
            <person name="Klenk H.-P."/>
            <person name="Eisen J.A."/>
        </authorList>
    </citation>
    <scope>NUCLEOTIDE SEQUENCE [LARGE SCALE GENOMIC DNA]</scope>
    <source>
        <strain evidence="6">DSM 17526 / LMG 23754 / KMM 6221</strain>
    </source>
</reference>
<dbReference type="Pfam" id="PF01026">
    <property type="entry name" value="TatD_DNase"/>
    <property type="match status" value="1"/>
</dbReference>
<comment type="similarity">
    <text evidence="1">Belongs to the metallo-dependent hydrolases superfamily. TatD-type hydrolase family.</text>
</comment>
<dbReference type="HOGENOM" id="CLU_031506_5_1_10"/>
<evidence type="ECO:0000256" key="2">
    <source>
        <dbReference type="ARBA" id="ARBA00022723"/>
    </source>
</evidence>
<protein>
    <submittedName>
        <fullName evidence="5">Mg-dependent DNase</fullName>
    </submittedName>
</protein>
<keyword evidence="3" id="KW-0378">Hydrolase</keyword>
<dbReference type="eggNOG" id="COG0084">
    <property type="taxonomic scope" value="Bacteria"/>
</dbReference>
<dbReference type="PANTHER" id="PTHR46317:SF1">
    <property type="entry name" value="HYDROLASE, TATD FAMILY"/>
    <property type="match status" value="1"/>
</dbReference>
<dbReference type="RefSeq" id="WP_015265182.1">
    <property type="nucleotide sequence ID" value="NC_019904.1"/>
</dbReference>
<dbReference type="AlphaFoldDB" id="L0FX64"/>
<dbReference type="NCBIfam" id="NF041926">
    <property type="entry name" value="QatD"/>
    <property type="match status" value="1"/>
</dbReference>
<feature type="binding site" evidence="4">
    <location>
        <position position="10"/>
    </location>
    <ligand>
        <name>a divalent metal cation</name>
        <dbReference type="ChEBI" id="CHEBI:60240"/>
        <label>1</label>
    </ligand>
</feature>
<dbReference type="OrthoDB" id="9810005at2"/>
<dbReference type="InterPro" id="IPR001130">
    <property type="entry name" value="TatD-like"/>
</dbReference>
<dbReference type="STRING" id="926556.Echvi_1349"/>
<dbReference type="Proteomes" id="UP000010796">
    <property type="component" value="Chromosome"/>
</dbReference>
<evidence type="ECO:0000313" key="5">
    <source>
        <dbReference type="EMBL" id="AGA77618.1"/>
    </source>
</evidence>
<dbReference type="EMBL" id="CP003346">
    <property type="protein sequence ID" value="AGA77618.1"/>
    <property type="molecule type" value="Genomic_DNA"/>
</dbReference>
<keyword evidence="2 4" id="KW-0479">Metal-binding</keyword>
<dbReference type="GO" id="GO:0016788">
    <property type="term" value="F:hydrolase activity, acting on ester bonds"/>
    <property type="evidence" value="ECO:0007669"/>
    <property type="project" value="InterPro"/>
</dbReference>
<dbReference type="InterPro" id="IPR049677">
    <property type="entry name" value="QatD"/>
</dbReference>
<sequence>MINAIDTHFHLDLYPRPADLLADIENNRIYAIAVTNTPSVYHFTQKICENKKYVRPALGLHPELAEERYRELGQFEDLLKTTRYIGEIGLDLINRCPDSSKTAQTKVFQKIIDLCATEGNKVLTVHSRGSESEVIERIGKNYPGKVILHWYSGSLKNMELALSYGFYFSVNSSMCRSKNGRKIIQSIPDSRLLTESDGPFITNKSMVNSPLNIDHTIAHISEIVKKPSQEVSKSIYENFKAVLESKNLR</sequence>
<evidence type="ECO:0000256" key="1">
    <source>
        <dbReference type="ARBA" id="ARBA00009275"/>
    </source>
</evidence>
<evidence type="ECO:0000313" key="6">
    <source>
        <dbReference type="Proteomes" id="UP000010796"/>
    </source>
</evidence>
<dbReference type="PATRIC" id="fig|926556.3.peg.1432"/>
<organism evidence="5 6">
    <name type="scientific">Echinicola vietnamensis (strain DSM 17526 / LMG 23754 / KMM 6221)</name>
    <dbReference type="NCBI Taxonomy" id="926556"/>
    <lineage>
        <taxon>Bacteria</taxon>
        <taxon>Pseudomonadati</taxon>
        <taxon>Bacteroidota</taxon>
        <taxon>Cytophagia</taxon>
        <taxon>Cytophagales</taxon>
        <taxon>Cyclobacteriaceae</taxon>
        <taxon>Echinicola</taxon>
    </lineage>
</organism>
<dbReference type="Gene3D" id="3.20.20.140">
    <property type="entry name" value="Metal-dependent hydrolases"/>
    <property type="match status" value="1"/>
</dbReference>
<dbReference type="InterPro" id="IPR032466">
    <property type="entry name" value="Metal_Hydrolase"/>
</dbReference>
<dbReference type="PANTHER" id="PTHR46317">
    <property type="entry name" value="HYDROLASE OF PHP SUPERFAMILY-RELATED PROTEIN"/>
    <property type="match status" value="1"/>
</dbReference>
<evidence type="ECO:0000256" key="3">
    <source>
        <dbReference type="ARBA" id="ARBA00022801"/>
    </source>
</evidence>